<comment type="catalytic activity">
    <reaction evidence="9">
        <text>L-tyrosyl-[protein] + ATP = O-phospho-L-tyrosyl-[protein] + ADP + H(+)</text>
        <dbReference type="Rhea" id="RHEA:10596"/>
        <dbReference type="Rhea" id="RHEA-COMP:10136"/>
        <dbReference type="Rhea" id="RHEA-COMP:20101"/>
        <dbReference type="ChEBI" id="CHEBI:15378"/>
        <dbReference type="ChEBI" id="CHEBI:30616"/>
        <dbReference type="ChEBI" id="CHEBI:46858"/>
        <dbReference type="ChEBI" id="CHEBI:61978"/>
        <dbReference type="ChEBI" id="CHEBI:456216"/>
        <dbReference type="EC" id="2.7.12.2"/>
    </reaction>
</comment>
<protein>
    <recommendedName>
        <fullName evidence="6">mitogen-activated protein kinase kinase</fullName>
        <ecNumber evidence="6">2.7.12.2</ecNumber>
    </recommendedName>
</protein>
<dbReference type="Proteomes" id="UP000041254">
    <property type="component" value="Unassembled WGS sequence"/>
</dbReference>
<dbReference type="PROSITE" id="PS00107">
    <property type="entry name" value="PROTEIN_KINASE_ATP"/>
    <property type="match status" value="1"/>
</dbReference>
<organism evidence="14 15">
    <name type="scientific">Vitrella brassicaformis (strain CCMP3155)</name>
    <dbReference type="NCBI Taxonomy" id="1169540"/>
    <lineage>
        <taxon>Eukaryota</taxon>
        <taxon>Sar</taxon>
        <taxon>Alveolata</taxon>
        <taxon>Colpodellida</taxon>
        <taxon>Vitrellaceae</taxon>
        <taxon>Vitrella</taxon>
    </lineage>
</organism>
<proteinExistence type="inferred from homology"/>
<dbReference type="Gene3D" id="1.10.510.10">
    <property type="entry name" value="Transferase(Phosphotransferase) domain 1"/>
    <property type="match status" value="1"/>
</dbReference>
<evidence type="ECO:0000256" key="12">
    <source>
        <dbReference type="SAM" id="MobiDB-lite"/>
    </source>
</evidence>
<dbReference type="STRING" id="1169540.A0A0G4FIS6"/>
<evidence type="ECO:0000256" key="3">
    <source>
        <dbReference type="ARBA" id="ARBA00022777"/>
    </source>
</evidence>
<dbReference type="GO" id="GO:0004674">
    <property type="term" value="F:protein serine/threonine kinase activity"/>
    <property type="evidence" value="ECO:0007669"/>
    <property type="project" value="UniProtKB-KW"/>
</dbReference>
<evidence type="ECO:0000256" key="11">
    <source>
        <dbReference type="RuleBase" id="RU000304"/>
    </source>
</evidence>
<name>A0A0G4FIS6_VITBC</name>
<dbReference type="PROSITE" id="PS00108">
    <property type="entry name" value="PROTEIN_KINASE_ST"/>
    <property type="match status" value="1"/>
</dbReference>
<dbReference type="Pfam" id="PF00069">
    <property type="entry name" value="Pkinase"/>
    <property type="match status" value="1"/>
</dbReference>
<dbReference type="Gene3D" id="3.30.200.20">
    <property type="entry name" value="Phosphorylase Kinase, domain 1"/>
    <property type="match status" value="1"/>
</dbReference>
<gene>
    <name evidence="14" type="ORF">Vbra_5900</name>
</gene>
<evidence type="ECO:0000313" key="14">
    <source>
        <dbReference type="EMBL" id="CEM13197.1"/>
    </source>
</evidence>
<evidence type="ECO:0000256" key="7">
    <source>
        <dbReference type="ARBA" id="ARBA00049014"/>
    </source>
</evidence>
<evidence type="ECO:0000313" key="15">
    <source>
        <dbReference type="Proteomes" id="UP000041254"/>
    </source>
</evidence>
<dbReference type="EMBL" id="CDMY01000445">
    <property type="protein sequence ID" value="CEM13197.1"/>
    <property type="molecule type" value="Genomic_DNA"/>
</dbReference>
<dbReference type="SUPFAM" id="SSF56112">
    <property type="entry name" value="Protein kinase-like (PK-like)"/>
    <property type="match status" value="1"/>
</dbReference>
<keyword evidence="2 10" id="KW-0547">Nucleotide-binding</keyword>
<evidence type="ECO:0000256" key="4">
    <source>
        <dbReference type="ARBA" id="ARBA00022840"/>
    </source>
</evidence>
<evidence type="ECO:0000256" key="1">
    <source>
        <dbReference type="ARBA" id="ARBA00022679"/>
    </source>
</evidence>
<dbReference type="EC" id="2.7.12.2" evidence="6"/>
<dbReference type="InterPro" id="IPR000719">
    <property type="entry name" value="Prot_kinase_dom"/>
</dbReference>
<evidence type="ECO:0000256" key="6">
    <source>
        <dbReference type="ARBA" id="ARBA00038999"/>
    </source>
</evidence>
<evidence type="ECO:0000256" key="2">
    <source>
        <dbReference type="ARBA" id="ARBA00022741"/>
    </source>
</evidence>
<feature type="binding site" evidence="10">
    <location>
        <position position="101"/>
    </location>
    <ligand>
        <name>ATP</name>
        <dbReference type="ChEBI" id="CHEBI:30616"/>
    </ligand>
</feature>
<dbReference type="PANTHER" id="PTHR48013">
    <property type="entry name" value="DUAL SPECIFICITY MITOGEN-ACTIVATED PROTEIN KINASE KINASE 5-RELATED"/>
    <property type="match status" value="1"/>
</dbReference>
<comment type="catalytic activity">
    <reaction evidence="7">
        <text>L-seryl-[protein] + ATP = O-phospho-L-seryl-[protein] + ADP + H(+)</text>
        <dbReference type="Rhea" id="RHEA:17989"/>
        <dbReference type="Rhea" id="RHEA-COMP:9863"/>
        <dbReference type="Rhea" id="RHEA-COMP:11604"/>
        <dbReference type="ChEBI" id="CHEBI:15378"/>
        <dbReference type="ChEBI" id="CHEBI:29999"/>
        <dbReference type="ChEBI" id="CHEBI:30616"/>
        <dbReference type="ChEBI" id="CHEBI:83421"/>
        <dbReference type="ChEBI" id="CHEBI:456216"/>
        <dbReference type="EC" id="2.7.12.2"/>
    </reaction>
</comment>
<dbReference type="GO" id="GO:0004708">
    <property type="term" value="F:MAP kinase kinase activity"/>
    <property type="evidence" value="ECO:0007669"/>
    <property type="project" value="UniProtKB-EC"/>
</dbReference>
<comment type="similarity">
    <text evidence="5">Belongs to the protein kinase superfamily. STE Ser/Thr protein kinase family. MAP kinase kinase subfamily.</text>
</comment>
<feature type="domain" description="Protein kinase" evidence="13">
    <location>
        <begin position="72"/>
        <end position="328"/>
    </location>
</feature>
<dbReference type="OrthoDB" id="10252354at2759"/>
<evidence type="ECO:0000256" key="5">
    <source>
        <dbReference type="ARBA" id="ARBA00038035"/>
    </source>
</evidence>
<dbReference type="PROSITE" id="PS50011">
    <property type="entry name" value="PROTEIN_KINASE_DOM"/>
    <property type="match status" value="1"/>
</dbReference>
<dbReference type="PhylomeDB" id="A0A0G4FIS6"/>
<sequence>MSEAASPGTRVRKLRPQPIESGSSEAHNAPVVPSWRGDGRGGMQHASGISVGRDGTQVDGEEFAFTPDDLEIGEDDVIGRGVSGTVFKARHKPTGKFLAVKEMKIEDKAKRDQLLSDLTGFARAKGGQYLVGFISAYQHGATTVRLVMEHMNRGSLADLIKRCREENKSIPKEVLEGMAYQMVSGLRHLHNKGIIHRDIKPGNILINSDGYVKITDFGIAKSVSSMDHTFVGTKVYMSPERVLGRKYGMSANIWSIGLVLYELVKLEPAIPPQSSVVEVREASLGSEEPPARLDETFDADLRDVIDACVQTEPHMRLSADQLLGLPFLKGGPKVDVVKAFVSGVYLATSD</sequence>
<evidence type="ECO:0000256" key="9">
    <source>
        <dbReference type="ARBA" id="ARBA00051693"/>
    </source>
</evidence>
<evidence type="ECO:0000259" key="13">
    <source>
        <dbReference type="PROSITE" id="PS50011"/>
    </source>
</evidence>
<evidence type="ECO:0000256" key="8">
    <source>
        <dbReference type="ARBA" id="ARBA00049299"/>
    </source>
</evidence>
<dbReference type="OMA" id="THPYEGC"/>
<dbReference type="InterPro" id="IPR017441">
    <property type="entry name" value="Protein_kinase_ATP_BS"/>
</dbReference>
<keyword evidence="3" id="KW-0418">Kinase</keyword>
<feature type="region of interest" description="Disordered" evidence="12">
    <location>
        <begin position="1"/>
        <end position="43"/>
    </location>
</feature>
<keyword evidence="1" id="KW-0808">Transferase</keyword>
<dbReference type="InterPro" id="IPR011009">
    <property type="entry name" value="Kinase-like_dom_sf"/>
</dbReference>
<dbReference type="GO" id="GO:0005524">
    <property type="term" value="F:ATP binding"/>
    <property type="evidence" value="ECO:0007669"/>
    <property type="project" value="UniProtKB-UniRule"/>
</dbReference>
<reference evidence="14 15" key="1">
    <citation type="submission" date="2014-11" db="EMBL/GenBank/DDBJ databases">
        <authorList>
            <person name="Zhu J."/>
            <person name="Qi W."/>
            <person name="Song R."/>
        </authorList>
    </citation>
    <scope>NUCLEOTIDE SEQUENCE [LARGE SCALE GENOMIC DNA]</scope>
</reference>
<dbReference type="AlphaFoldDB" id="A0A0G4FIS6"/>
<accession>A0A0G4FIS6</accession>
<dbReference type="PANTHER" id="PTHR48013:SF9">
    <property type="entry name" value="DUAL SPECIFICITY MITOGEN-ACTIVATED PROTEIN KINASE KINASE 5"/>
    <property type="match status" value="1"/>
</dbReference>
<evidence type="ECO:0000256" key="10">
    <source>
        <dbReference type="PROSITE-ProRule" id="PRU10141"/>
    </source>
</evidence>
<comment type="catalytic activity">
    <reaction evidence="8">
        <text>L-threonyl-[protein] + ATP = O-phospho-L-threonyl-[protein] + ADP + H(+)</text>
        <dbReference type="Rhea" id="RHEA:46608"/>
        <dbReference type="Rhea" id="RHEA-COMP:11060"/>
        <dbReference type="Rhea" id="RHEA-COMP:11605"/>
        <dbReference type="ChEBI" id="CHEBI:15378"/>
        <dbReference type="ChEBI" id="CHEBI:30013"/>
        <dbReference type="ChEBI" id="CHEBI:30616"/>
        <dbReference type="ChEBI" id="CHEBI:61977"/>
        <dbReference type="ChEBI" id="CHEBI:456216"/>
        <dbReference type="EC" id="2.7.12.2"/>
    </reaction>
</comment>
<keyword evidence="15" id="KW-1185">Reference proteome</keyword>
<dbReference type="VEuPathDB" id="CryptoDB:Vbra_5900"/>
<dbReference type="InParanoid" id="A0A0G4FIS6"/>
<keyword evidence="11" id="KW-0723">Serine/threonine-protein kinase</keyword>
<dbReference type="SMART" id="SM00220">
    <property type="entry name" value="S_TKc"/>
    <property type="match status" value="1"/>
</dbReference>
<keyword evidence="4 10" id="KW-0067">ATP-binding</keyword>
<dbReference type="InterPro" id="IPR008271">
    <property type="entry name" value="Ser/Thr_kinase_AS"/>
</dbReference>